<evidence type="ECO:0000313" key="2">
    <source>
        <dbReference type="EMBL" id="TWU17649.1"/>
    </source>
</evidence>
<protein>
    <submittedName>
        <fullName evidence="2">Uncharacterized protein</fullName>
    </submittedName>
</protein>
<dbReference type="Proteomes" id="UP000316304">
    <property type="component" value="Unassembled WGS sequence"/>
</dbReference>
<keyword evidence="3" id="KW-1185">Reference proteome</keyword>
<evidence type="ECO:0000256" key="1">
    <source>
        <dbReference type="SAM" id="MobiDB-lite"/>
    </source>
</evidence>
<accession>A0A5C6C4C7</accession>
<feature type="compositionally biased region" description="Basic and acidic residues" evidence="1">
    <location>
        <begin position="8"/>
        <end position="17"/>
    </location>
</feature>
<reference evidence="2 3" key="1">
    <citation type="submission" date="2019-02" db="EMBL/GenBank/DDBJ databases">
        <title>Deep-cultivation of Planctomycetes and their phenomic and genomic characterization uncovers novel biology.</title>
        <authorList>
            <person name="Wiegand S."/>
            <person name="Jogler M."/>
            <person name="Boedeker C."/>
            <person name="Pinto D."/>
            <person name="Vollmers J."/>
            <person name="Rivas-Marin E."/>
            <person name="Kohn T."/>
            <person name="Peeters S.H."/>
            <person name="Heuer A."/>
            <person name="Rast P."/>
            <person name="Oberbeckmann S."/>
            <person name="Bunk B."/>
            <person name="Jeske O."/>
            <person name="Meyerdierks A."/>
            <person name="Storesund J.E."/>
            <person name="Kallscheuer N."/>
            <person name="Luecker S."/>
            <person name="Lage O.M."/>
            <person name="Pohl T."/>
            <person name="Merkel B.J."/>
            <person name="Hornburger P."/>
            <person name="Mueller R.-W."/>
            <person name="Bruemmer F."/>
            <person name="Labrenz M."/>
            <person name="Spormann A.M."/>
            <person name="Op Den Camp H."/>
            <person name="Overmann J."/>
            <person name="Amann R."/>
            <person name="Jetten M.S.M."/>
            <person name="Mascher T."/>
            <person name="Medema M.H."/>
            <person name="Devos D.P."/>
            <person name="Kaster A.-K."/>
            <person name="Ovreas L."/>
            <person name="Rohde M."/>
            <person name="Galperin M.Y."/>
            <person name="Jogler C."/>
        </authorList>
    </citation>
    <scope>NUCLEOTIDE SEQUENCE [LARGE SCALE GENOMIC DNA]</scope>
    <source>
        <strain evidence="2 3">Pla52o</strain>
    </source>
</reference>
<feature type="region of interest" description="Disordered" evidence="1">
    <location>
        <begin position="1"/>
        <end position="55"/>
    </location>
</feature>
<name>A0A5C6C4C7_9BACT</name>
<comment type="caution">
    <text evidence="2">The sequence shown here is derived from an EMBL/GenBank/DDBJ whole genome shotgun (WGS) entry which is preliminary data.</text>
</comment>
<proteinExistence type="predicted"/>
<evidence type="ECO:0000313" key="3">
    <source>
        <dbReference type="Proteomes" id="UP000316304"/>
    </source>
</evidence>
<sequence>MSSSPLGKDYESRDGLRDIQPQRLILASHDADRSPAPPTLRRPATKDPSGSGPVR</sequence>
<organism evidence="2 3">
    <name type="scientific">Novipirellula galeiformis</name>
    <dbReference type="NCBI Taxonomy" id="2528004"/>
    <lineage>
        <taxon>Bacteria</taxon>
        <taxon>Pseudomonadati</taxon>
        <taxon>Planctomycetota</taxon>
        <taxon>Planctomycetia</taxon>
        <taxon>Pirellulales</taxon>
        <taxon>Pirellulaceae</taxon>
        <taxon>Novipirellula</taxon>
    </lineage>
</organism>
<dbReference type="AlphaFoldDB" id="A0A5C6C4C7"/>
<gene>
    <name evidence="2" type="ORF">Pla52o_48640</name>
</gene>
<dbReference type="EMBL" id="SJPT01000010">
    <property type="protein sequence ID" value="TWU17649.1"/>
    <property type="molecule type" value="Genomic_DNA"/>
</dbReference>